<dbReference type="AlphaFoldDB" id="A0A261EP44"/>
<dbReference type="InterPro" id="IPR006660">
    <property type="entry name" value="Arsenate_reductase-like"/>
</dbReference>
<dbReference type="SUPFAM" id="SSF52833">
    <property type="entry name" value="Thioredoxin-like"/>
    <property type="match status" value="1"/>
</dbReference>
<protein>
    <submittedName>
        <fullName evidence="2">ArsC family transcriptional regulator</fullName>
    </submittedName>
</protein>
<dbReference type="PROSITE" id="PS51353">
    <property type="entry name" value="ARSC"/>
    <property type="match status" value="1"/>
</dbReference>
<gene>
    <name evidence="2" type="ORF">BOCO_1326</name>
</gene>
<proteinExistence type="inferred from homology"/>
<evidence type="ECO:0000313" key="3">
    <source>
        <dbReference type="Proteomes" id="UP000216004"/>
    </source>
</evidence>
<evidence type="ECO:0000313" key="2">
    <source>
        <dbReference type="EMBL" id="OZG48630.1"/>
    </source>
</evidence>
<dbReference type="Proteomes" id="UP000216004">
    <property type="component" value="Unassembled WGS sequence"/>
</dbReference>
<comment type="caution">
    <text evidence="2">The sequence shown here is derived from an EMBL/GenBank/DDBJ whole genome shotgun (WGS) entry which is preliminary data.</text>
</comment>
<accession>A0A261EP44</accession>
<dbReference type="PANTHER" id="PTHR30041:SF8">
    <property type="entry name" value="PROTEIN YFFB"/>
    <property type="match status" value="1"/>
</dbReference>
<sequence length="131" mass="15762">MMNSDYTQLPLFMCYSRCSTCAKARKWLENHDVQYTERDIKENRPTYSELKDWFERSGLPIKRFFNTSGQSYRKLDTDHRPESLTVDESLHLLATDGMLVKRPILVDQDQVLVGFRLEDWERYYHTYRHTS</sequence>
<dbReference type="NCBIfam" id="TIGR01617">
    <property type="entry name" value="arsC_related"/>
    <property type="match status" value="1"/>
</dbReference>
<dbReference type="InterPro" id="IPR006504">
    <property type="entry name" value="Tscrpt_reg_Spx/MgsR"/>
</dbReference>
<keyword evidence="3" id="KW-1185">Reference proteome</keyword>
<dbReference type="InterPro" id="IPR036249">
    <property type="entry name" value="Thioredoxin-like_sf"/>
</dbReference>
<dbReference type="Pfam" id="PF03960">
    <property type="entry name" value="ArsC"/>
    <property type="match status" value="1"/>
</dbReference>
<organism evidence="2 3">
    <name type="scientific">Bombiscardovia coagulans</name>
    <dbReference type="NCBI Taxonomy" id="686666"/>
    <lineage>
        <taxon>Bacteria</taxon>
        <taxon>Bacillati</taxon>
        <taxon>Actinomycetota</taxon>
        <taxon>Actinomycetes</taxon>
        <taxon>Bifidobacteriales</taxon>
        <taxon>Bifidobacteriaceae</taxon>
        <taxon>Bombiscardovia</taxon>
    </lineage>
</organism>
<dbReference type="EMBL" id="MWWS01000009">
    <property type="protein sequence ID" value="OZG48630.1"/>
    <property type="molecule type" value="Genomic_DNA"/>
</dbReference>
<comment type="similarity">
    <text evidence="1">Belongs to the ArsC family.</text>
</comment>
<name>A0A261EP44_9BIFI</name>
<dbReference type="CDD" id="cd03036">
    <property type="entry name" value="ArsC_like"/>
    <property type="match status" value="1"/>
</dbReference>
<dbReference type="Gene3D" id="3.40.30.10">
    <property type="entry name" value="Glutaredoxin"/>
    <property type="match status" value="1"/>
</dbReference>
<dbReference type="PANTHER" id="PTHR30041">
    <property type="entry name" value="ARSENATE REDUCTASE"/>
    <property type="match status" value="1"/>
</dbReference>
<evidence type="ECO:0000256" key="1">
    <source>
        <dbReference type="PROSITE-ProRule" id="PRU01282"/>
    </source>
</evidence>
<reference evidence="2 3" key="1">
    <citation type="journal article" date="2017" name="BMC Genomics">
        <title>Comparative genomic and phylogenomic analyses of the Bifidobacteriaceae family.</title>
        <authorList>
            <person name="Lugli G.A."/>
            <person name="Milani C."/>
            <person name="Turroni F."/>
            <person name="Duranti S."/>
            <person name="Mancabelli L."/>
            <person name="Mangifesta M."/>
            <person name="Ferrario C."/>
            <person name="Modesto M."/>
            <person name="Mattarelli P."/>
            <person name="Jiri K."/>
            <person name="van Sinderen D."/>
            <person name="Ventura M."/>
        </authorList>
    </citation>
    <scope>NUCLEOTIDE SEQUENCE [LARGE SCALE GENOMIC DNA]</scope>
    <source>
        <strain evidence="2 3">DSM 22924</strain>
    </source>
</reference>